<evidence type="ECO:0000259" key="8">
    <source>
        <dbReference type="Pfam" id="PF25785"/>
    </source>
</evidence>
<evidence type="ECO:0000313" key="9">
    <source>
        <dbReference type="EMBL" id="TFK52180.1"/>
    </source>
</evidence>
<evidence type="ECO:0000256" key="3">
    <source>
        <dbReference type="ARBA" id="ARBA00023242"/>
    </source>
</evidence>
<feature type="region of interest" description="Disordered" evidence="5">
    <location>
        <begin position="525"/>
        <end position="547"/>
    </location>
</feature>
<dbReference type="Pfam" id="PF25785">
    <property type="entry name" value="TPR"/>
    <property type="match status" value="1"/>
</dbReference>
<dbReference type="GO" id="GO:0006406">
    <property type="term" value="P:mRNA export from nucleus"/>
    <property type="evidence" value="ECO:0007669"/>
    <property type="project" value="TreeGrafter"/>
</dbReference>
<organism evidence="9 10">
    <name type="scientific">Heliocybe sulcata</name>
    <dbReference type="NCBI Taxonomy" id="5364"/>
    <lineage>
        <taxon>Eukaryota</taxon>
        <taxon>Fungi</taxon>
        <taxon>Dikarya</taxon>
        <taxon>Basidiomycota</taxon>
        <taxon>Agaricomycotina</taxon>
        <taxon>Agaricomycetes</taxon>
        <taxon>Gloeophyllales</taxon>
        <taxon>Gloeophyllaceae</taxon>
        <taxon>Heliocybe</taxon>
    </lineage>
</organism>
<evidence type="ECO:0000259" key="7">
    <source>
        <dbReference type="Pfam" id="PF25481"/>
    </source>
</evidence>
<evidence type="ECO:0000256" key="4">
    <source>
        <dbReference type="SAM" id="Coils"/>
    </source>
</evidence>
<dbReference type="InterPro" id="IPR012929">
    <property type="entry name" value="Nucleoprot-TPR/MLP1-2_dom"/>
</dbReference>
<feature type="domain" description="Nucleoprotein TPR/MPL1" evidence="7">
    <location>
        <begin position="220"/>
        <end position="294"/>
    </location>
</feature>
<feature type="coiled-coil region" evidence="4">
    <location>
        <begin position="1049"/>
        <end position="1090"/>
    </location>
</feature>
<proteinExistence type="predicted"/>
<keyword evidence="2 4" id="KW-0175">Coiled coil</keyword>
<comment type="subcellular location">
    <subcellularLocation>
        <location evidence="1">Nucleus</location>
    </subcellularLocation>
</comment>
<dbReference type="PANTHER" id="PTHR18898">
    <property type="entry name" value="NUCLEOPROTEIN TPR-RELATED"/>
    <property type="match status" value="1"/>
</dbReference>
<dbReference type="InterPro" id="IPR057577">
    <property type="entry name" value="Nucleoprot-TPR/MLP1_dom"/>
</dbReference>
<gene>
    <name evidence="9" type="ORF">OE88DRAFT_1367940</name>
</gene>
<sequence>MVKTRRSKQTTAAESSDHAESASQAGADDAGVTLALKLPEDIDYDALSSILPDVPLTNPNPDAIVSFYRFLLAQVSELDAVQREVEELRAESERKDVELDQALQDKETAAKEADANVEAAQKELKQVKEERDQLAAKNRELEHKIANLSNTQSSSSTEVITLRQRVEDTEREKRDLVLVVSRLKEDSAQREQEIQTLRTNLRQARQEHQTLEAQLREARSTETSTKFKVDSLTQQLTLAKEEFERTSAELTTKTEEFARYRRTKHAELAELQAEHDALTQTHASVESTFKALQSAHAAQAHQLSQAQARVQELTGRLAEQEASYSSEAANLRRLMAIMEERDEQARDVVENLEREWAQVGEKAERRENVLREAIERERRRAEEAEKRAVQLEEVVERMGTGELPLPLTSVSAPGTPGTPSVLATPRRGGMSSIVPESMTGLSPTVSLASRVQRSGKTFTEVYTDYVKLQDEYARKCVESEEMERTMARILAQIEERTPILTEQRLEYERLQSEAAQLAAQLAETIAERDQEASHAREASQKLSKTNKENELLQQQLDDLGRQVQHLLKDIARKEDPLLPDDRQLEQDQSTAPAENIEEVITNNLVLFRSIGALQQQNMRLLKITRELGQKLEAEERDYRATMEAEQHEAIREAHDAIQQLEAKLESQKRSHEITVQAYIKERDALRAMLSRTGDGHSHVVGEMPPPVTINGNAKEADMARELAEVQRQFDAYRHEMGIDVDKLREEAFAAQKESHRLSAELAKANAKVEYLSDRHRMAQEQYNIQNRELESLHSRNRQLLDQYTRVDIECNRLSEDLATANSRVEQLRNECANLRAEKKIWESVQLRLVEENKALTMERSQLSDLMSNVQRMHLDLEQSGQNDRRRLESQIHMLETQTEDLRTQLSHERENVRHLSLQKDVELKDLQTRLDKTLQDLSKTRESLVAAETSNKHHQERLDDFTRQLRGNEEKLAVYERRSAPVNGVAARTDEGMSREQQLEAEVADLRSALKVSEVDLANARSNVAQFQEISQANETALATLSATHDEFKATSEAQLARLESDCNAFREQVQTAQEELRVATLKQHEAEQTLATERTAWLTDKRTLEETIIDITTAEKNSETDRSSRETEVRELEQRIKAAEERYSREVIVHAETIKQVENLKNQLGATQATVRDALAAAETAKAKLASSEDSWKQQKEALDKEVTDLHARCKDLAAQNSILHQHLESSCARSSRTSVKRRRLWTSNSS</sequence>
<dbReference type="GO" id="GO:0017056">
    <property type="term" value="F:structural constituent of nuclear pore"/>
    <property type="evidence" value="ECO:0007669"/>
    <property type="project" value="TreeGrafter"/>
</dbReference>
<feature type="coiled-coil region" evidence="4">
    <location>
        <begin position="715"/>
        <end position="844"/>
    </location>
</feature>
<evidence type="ECO:0000256" key="5">
    <source>
        <dbReference type="SAM" id="MobiDB-lite"/>
    </source>
</evidence>
<feature type="coiled-coil region" evidence="4">
    <location>
        <begin position="1123"/>
        <end position="1217"/>
    </location>
</feature>
<keyword evidence="3" id="KW-0539">Nucleus</keyword>
<dbReference type="AlphaFoldDB" id="A0A5C3N461"/>
<feature type="domain" description="NUA/TPR/MLP1-2-like" evidence="8">
    <location>
        <begin position="535"/>
        <end position="636"/>
    </location>
</feature>
<dbReference type="Pfam" id="PF25481">
    <property type="entry name" value="Nucleoprot-TPR"/>
    <property type="match status" value="1"/>
</dbReference>
<feature type="region of interest" description="Disordered" evidence="5">
    <location>
        <begin position="405"/>
        <end position="426"/>
    </location>
</feature>
<feature type="coiled-coil region" evidence="4">
    <location>
        <begin position="71"/>
        <end position="394"/>
    </location>
</feature>
<evidence type="ECO:0000259" key="6">
    <source>
        <dbReference type="Pfam" id="PF07926"/>
    </source>
</evidence>
<evidence type="ECO:0000256" key="1">
    <source>
        <dbReference type="ARBA" id="ARBA00004123"/>
    </source>
</evidence>
<name>A0A5C3N461_9AGAM</name>
<feature type="region of interest" description="Disordered" evidence="5">
    <location>
        <begin position="1"/>
        <end position="26"/>
    </location>
</feature>
<accession>A0A5C3N461</accession>
<reference evidence="9 10" key="1">
    <citation type="journal article" date="2019" name="Nat. Ecol. Evol.">
        <title>Megaphylogeny resolves global patterns of mushroom evolution.</title>
        <authorList>
            <person name="Varga T."/>
            <person name="Krizsan K."/>
            <person name="Foldi C."/>
            <person name="Dima B."/>
            <person name="Sanchez-Garcia M."/>
            <person name="Sanchez-Ramirez S."/>
            <person name="Szollosi G.J."/>
            <person name="Szarkandi J.G."/>
            <person name="Papp V."/>
            <person name="Albert L."/>
            <person name="Andreopoulos W."/>
            <person name="Angelini C."/>
            <person name="Antonin V."/>
            <person name="Barry K.W."/>
            <person name="Bougher N.L."/>
            <person name="Buchanan P."/>
            <person name="Buyck B."/>
            <person name="Bense V."/>
            <person name="Catcheside P."/>
            <person name="Chovatia M."/>
            <person name="Cooper J."/>
            <person name="Damon W."/>
            <person name="Desjardin D."/>
            <person name="Finy P."/>
            <person name="Geml J."/>
            <person name="Haridas S."/>
            <person name="Hughes K."/>
            <person name="Justo A."/>
            <person name="Karasinski D."/>
            <person name="Kautmanova I."/>
            <person name="Kiss B."/>
            <person name="Kocsube S."/>
            <person name="Kotiranta H."/>
            <person name="LaButti K.M."/>
            <person name="Lechner B.E."/>
            <person name="Liimatainen K."/>
            <person name="Lipzen A."/>
            <person name="Lukacs Z."/>
            <person name="Mihaltcheva S."/>
            <person name="Morgado L.N."/>
            <person name="Niskanen T."/>
            <person name="Noordeloos M.E."/>
            <person name="Ohm R.A."/>
            <person name="Ortiz-Santana B."/>
            <person name="Ovrebo C."/>
            <person name="Racz N."/>
            <person name="Riley R."/>
            <person name="Savchenko A."/>
            <person name="Shiryaev A."/>
            <person name="Soop K."/>
            <person name="Spirin V."/>
            <person name="Szebenyi C."/>
            <person name="Tomsovsky M."/>
            <person name="Tulloss R.E."/>
            <person name="Uehling J."/>
            <person name="Grigoriev I.V."/>
            <person name="Vagvolgyi C."/>
            <person name="Papp T."/>
            <person name="Martin F.M."/>
            <person name="Miettinen O."/>
            <person name="Hibbett D.S."/>
            <person name="Nagy L.G."/>
        </authorList>
    </citation>
    <scope>NUCLEOTIDE SEQUENCE [LARGE SCALE GENOMIC DNA]</scope>
    <source>
        <strain evidence="9 10">OMC1185</strain>
    </source>
</reference>
<dbReference type="Gene3D" id="1.10.287.1490">
    <property type="match status" value="3"/>
</dbReference>
<feature type="coiled-coil region" evidence="4">
    <location>
        <begin position="884"/>
        <end position="1016"/>
    </location>
</feature>
<evidence type="ECO:0000256" key="2">
    <source>
        <dbReference type="ARBA" id="ARBA00023054"/>
    </source>
</evidence>
<dbReference type="PANTHER" id="PTHR18898:SF2">
    <property type="entry name" value="NUCLEOPROTEIN TPR"/>
    <property type="match status" value="1"/>
</dbReference>
<dbReference type="InterPro" id="IPR057974">
    <property type="entry name" value="NUA/TPR/MLP1-2-like_dom"/>
</dbReference>
<keyword evidence="10" id="KW-1185">Reference proteome</keyword>
<dbReference type="GO" id="GO:0005643">
    <property type="term" value="C:nuclear pore"/>
    <property type="evidence" value="ECO:0007669"/>
    <property type="project" value="TreeGrafter"/>
</dbReference>
<dbReference type="STRING" id="5364.A0A5C3N461"/>
<feature type="coiled-coil region" evidence="4">
    <location>
        <begin position="643"/>
        <end position="670"/>
    </location>
</feature>
<feature type="domain" description="Nucleoprotein TPR/MLP1-2" evidence="6">
    <location>
        <begin position="1102"/>
        <end position="1227"/>
    </location>
</feature>
<dbReference type="Pfam" id="PF07926">
    <property type="entry name" value="TPR_MLP1_2"/>
    <property type="match status" value="1"/>
</dbReference>
<protein>
    <submittedName>
        <fullName evidence="9">Uncharacterized protein</fullName>
    </submittedName>
</protein>
<dbReference type="EMBL" id="ML213509">
    <property type="protein sequence ID" value="TFK52180.1"/>
    <property type="molecule type" value="Genomic_DNA"/>
</dbReference>
<dbReference type="GO" id="GO:0006606">
    <property type="term" value="P:protein import into nucleus"/>
    <property type="evidence" value="ECO:0007669"/>
    <property type="project" value="InterPro"/>
</dbReference>
<evidence type="ECO:0000313" key="10">
    <source>
        <dbReference type="Proteomes" id="UP000305948"/>
    </source>
</evidence>
<dbReference type="OrthoDB" id="343070at2759"/>
<dbReference type="Proteomes" id="UP000305948">
    <property type="component" value="Unassembled WGS sequence"/>
</dbReference>